<dbReference type="InterPro" id="IPR036663">
    <property type="entry name" value="Fumarylacetoacetase_C_sf"/>
</dbReference>
<dbReference type="RefSeq" id="WP_103298383.1">
    <property type="nucleotide sequence ID" value="NZ_PPQT01000075.1"/>
</dbReference>
<dbReference type="AlphaFoldDB" id="A0A380G214"/>
<protein>
    <submittedName>
        <fullName evidence="2">2-keto-4-pentenoate hydratase</fullName>
    </submittedName>
    <submittedName>
        <fullName evidence="1">2-oxo-hepta-3-ene-1,7-dioic acid hydratase</fullName>
        <ecNumber evidence="1">4.2.-.-</ecNumber>
    </submittedName>
</protein>
<dbReference type="InterPro" id="IPR050772">
    <property type="entry name" value="Hydratase-Decarb/MhpD_sf"/>
</dbReference>
<sequence>MPQANKEISNALYKAFISKKPIEFVSKTHDISEEEAYKTQADLIEQLEKHEKATVKGYKVSMTSAATQAIANTHEPAYGTILSTQVVESNATVSLSNLFDPLLEPEIIFELTADLPEDATNQTILESVKIAAGIEVPDARYKDWFPNFTLGDLISDNTATGLIVVGERVTPLEYKEFADINLELFKDEKQIETGHSSEVLGNPIESVKWLNKKLHAHGKKLEKGQFISSGTFISPLHLEKGTYTAKYDRVGSVTVKVVD</sequence>
<dbReference type="Proteomes" id="UP000254047">
    <property type="component" value="Unassembled WGS sequence"/>
</dbReference>
<evidence type="ECO:0000313" key="2">
    <source>
        <dbReference type="EMBL" id="TGE17970.1"/>
    </source>
</evidence>
<dbReference type="SUPFAM" id="SSF56529">
    <property type="entry name" value="FAH"/>
    <property type="match status" value="1"/>
</dbReference>
<dbReference type="PANTHER" id="PTHR30143">
    <property type="entry name" value="ACID HYDRATASE"/>
    <property type="match status" value="1"/>
</dbReference>
<proteinExistence type="predicted"/>
<organism evidence="1 3">
    <name type="scientific">Staphylococcus petrasii</name>
    <dbReference type="NCBI Taxonomy" id="1276936"/>
    <lineage>
        <taxon>Bacteria</taxon>
        <taxon>Bacillati</taxon>
        <taxon>Bacillota</taxon>
        <taxon>Bacilli</taxon>
        <taxon>Bacillales</taxon>
        <taxon>Staphylococcaceae</taxon>
        <taxon>Staphylococcus</taxon>
    </lineage>
</organism>
<dbReference type="Gene3D" id="3.90.850.10">
    <property type="entry name" value="Fumarylacetoacetase-like, C-terminal domain"/>
    <property type="match status" value="1"/>
</dbReference>
<reference evidence="1 3" key="1">
    <citation type="submission" date="2018-06" db="EMBL/GenBank/DDBJ databases">
        <authorList>
            <consortium name="Pathogen Informatics"/>
            <person name="Doyle S."/>
        </authorList>
    </citation>
    <scope>NUCLEOTIDE SEQUENCE [LARGE SCALE GENOMIC DNA]</scope>
    <source>
        <strain evidence="1 3">NCTC13830</strain>
    </source>
</reference>
<gene>
    <name evidence="1" type="primary">xylJ</name>
    <name evidence="2" type="ORF">BJR09_05480</name>
    <name evidence="1" type="ORF">NCTC13830_02619</name>
</gene>
<keyword evidence="4" id="KW-1185">Reference proteome</keyword>
<dbReference type="Proteomes" id="UP000297598">
    <property type="component" value="Unassembled WGS sequence"/>
</dbReference>
<dbReference type="OrthoDB" id="9792137at2"/>
<keyword evidence="1" id="KW-0456">Lyase</keyword>
<accession>A0A380G214</accession>
<evidence type="ECO:0000313" key="4">
    <source>
        <dbReference type="Proteomes" id="UP000297598"/>
    </source>
</evidence>
<dbReference type="GO" id="GO:0005737">
    <property type="term" value="C:cytoplasm"/>
    <property type="evidence" value="ECO:0007669"/>
    <property type="project" value="TreeGrafter"/>
</dbReference>
<dbReference type="EMBL" id="UHDO01000001">
    <property type="protein sequence ID" value="SUM45199.1"/>
    <property type="molecule type" value="Genomic_DNA"/>
</dbReference>
<evidence type="ECO:0000313" key="1">
    <source>
        <dbReference type="EMBL" id="SUM45199.1"/>
    </source>
</evidence>
<evidence type="ECO:0000313" key="3">
    <source>
        <dbReference type="Proteomes" id="UP000254047"/>
    </source>
</evidence>
<dbReference type="EMBL" id="SRLS01000006">
    <property type="protein sequence ID" value="TGE17970.1"/>
    <property type="molecule type" value="Genomic_DNA"/>
</dbReference>
<dbReference type="GO" id="GO:0008684">
    <property type="term" value="F:2-oxopent-4-enoate hydratase activity"/>
    <property type="evidence" value="ECO:0007669"/>
    <property type="project" value="TreeGrafter"/>
</dbReference>
<name>A0A380G214_9STAP</name>
<dbReference type="PANTHER" id="PTHR30143:SF0">
    <property type="entry name" value="2-KETO-4-PENTENOATE HYDRATASE"/>
    <property type="match status" value="1"/>
</dbReference>
<dbReference type="EC" id="4.2.-.-" evidence="1"/>
<reference evidence="2 4" key="2">
    <citation type="submission" date="2019-04" db="EMBL/GenBank/DDBJ databases">
        <title>Genomic characterization of Staphylococcus petrasii strains.</title>
        <authorList>
            <person name="Vrbovska V."/>
            <person name="Kovarovic V."/>
            <person name="Maslanova I."/>
            <person name="Indrakova A."/>
            <person name="Petras P."/>
            <person name="Sedo O."/>
            <person name="Svec P."/>
            <person name="Fisarova L."/>
            <person name="Sedlacek I."/>
            <person name="Doskar J."/>
            <person name="Pantucek R."/>
        </authorList>
    </citation>
    <scope>NUCLEOTIDE SEQUENCE [LARGE SCALE GENOMIC DNA]</scope>
    <source>
        <strain evidence="2 4">P5404</strain>
    </source>
</reference>